<evidence type="ECO:0000313" key="3">
    <source>
        <dbReference type="Proteomes" id="UP001595797"/>
    </source>
</evidence>
<sequence>MNSTGNSDGSGVALLVTGATVVSVVSSVLADLRIIAVTALVLAGLLVVVLLLRTTLRALRPGAAGRRRARHRTLETARRAGTEDMRAAWMHRQLGLLPPQQRTADTAFVAARLAEVPRADWDVARLRLHGRALWSVRDAAGRTPLHQEVEARLDRVAAVISDLTEDEFDTRLGQRDDRYLLHPDPDVRAAYLAGGSEAVEAIMGAISAARAQARADAAAQAAADSLARERNAALRALREIHRPTGSRDAHAAWEEQARRIGR</sequence>
<evidence type="ECO:0000256" key="1">
    <source>
        <dbReference type="SAM" id="Phobius"/>
    </source>
</evidence>
<gene>
    <name evidence="2" type="ORF">ACFPCS_12040</name>
</gene>
<name>A0ABV9TLC2_9MICC</name>
<comment type="caution">
    <text evidence="2">The sequence shown here is derived from an EMBL/GenBank/DDBJ whole genome shotgun (WGS) entry which is preliminary data.</text>
</comment>
<feature type="transmembrane region" description="Helical" evidence="1">
    <location>
        <begin position="12"/>
        <end position="29"/>
    </location>
</feature>
<protein>
    <submittedName>
        <fullName evidence="2">Uncharacterized protein</fullName>
    </submittedName>
</protein>
<keyword evidence="3" id="KW-1185">Reference proteome</keyword>
<feature type="transmembrane region" description="Helical" evidence="1">
    <location>
        <begin position="35"/>
        <end position="52"/>
    </location>
</feature>
<reference evidence="3" key="1">
    <citation type="journal article" date="2019" name="Int. J. Syst. Evol. Microbiol.">
        <title>The Global Catalogue of Microorganisms (GCM) 10K type strain sequencing project: providing services to taxonomists for standard genome sequencing and annotation.</title>
        <authorList>
            <consortium name="The Broad Institute Genomics Platform"/>
            <consortium name="The Broad Institute Genome Sequencing Center for Infectious Disease"/>
            <person name="Wu L."/>
            <person name="Ma J."/>
        </authorList>
    </citation>
    <scope>NUCLEOTIDE SEQUENCE [LARGE SCALE GENOMIC DNA]</scope>
    <source>
        <strain evidence="3">CGMCC 4.6946</strain>
    </source>
</reference>
<keyword evidence="1" id="KW-1133">Transmembrane helix</keyword>
<proteinExistence type="predicted"/>
<keyword evidence="1" id="KW-0812">Transmembrane</keyword>
<dbReference type="RefSeq" id="WP_277551823.1">
    <property type="nucleotide sequence ID" value="NZ_JARAMH010000014.1"/>
</dbReference>
<evidence type="ECO:0000313" key="2">
    <source>
        <dbReference type="EMBL" id="MFC4904298.1"/>
    </source>
</evidence>
<accession>A0ABV9TLC2</accession>
<dbReference type="Proteomes" id="UP001595797">
    <property type="component" value="Unassembled WGS sequence"/>
</dbReference>
<organism evidence="2 3">
    <name type="scientific">Kocuria oceani</name>
    <dbReference type="NCBI Taxonomy" id="988827"/>
    <lineage>
        <taxon>Bacteria</taxon>
        <taxon>Bacillati</taxon>
        <taxon>Actinomycetota</taxon>
        <taxon>Actinomycetes</taxon>
        <taxon>Micrococcales</taxon>
        <taxon>Micrococcaceae</taxon>
        <taxon>Kocuria</taxon>
    </lineage>
</organism>
<keyword evidence="1" id="KW-0472">Membrane</keyword>
<dbReference type="EMBL" id="JBHSIW010000016">
    <property type="protein sequence ID" value="MFC4904298.1"/>
    <property type="molecule type" value="Genomic_DNA"/>
</dbReference>